<sequence>MSANELNRSNSSFSITRSPWIEPSLHVSLRCSLTSSLRSLGGDISRLSTERHATISITGPRHPSVLARIRTAARCGATGNTTSCCPSSVIWPRSFSAFREYSWCNAATKLSRPGFSSQCHFRMSLTPIFLSINTGETTSDRKISGSVLSLSLSPESTTYLIPGTVMDVSAILVAKITLRWFGLSFLNTSIWTCDGSAAYSGTGTKIGASLGKIGASFASMSTILSMSSCPDRKHKISPVGSVWLSCTTVLVTVSTISSTGCGKYRRSTGYIRPSTKKIGALLKNCENLSASSVADMMITWNWSFCRLLNTRSFRNPSNRSVRIVRS</sequence>
<dbReference type="RefSeq" id="XP_046058533.1">
    <property type="nucleotide sequence ID" value="XM_046208143.1"/>
</dbReference>
<proteinExistence type="predicted"/>
<gene>
    <name evidence="1" type="ORF">OGAPHI_006816</name>
</gene>
<evidence type="ECO:0000313" key="1">
    <source>
        <dbReference type="EMBL" id="KAH3661409.1"/>
    </source>
</evidence>
<protein>
    <submittedName>
        <fullName evidence="1">Uncharacterized protein</fullName>
    </submittedName>
</protein>
<evidence type="ECO:0000313" key="2">
    <source>
        <dbReference type="Proteomes" id="UP000769157"/>
    </source>
</evidence>
<dbReference type="AlphaFoldDB" id="A0A9P8NYI6"/>
<reference evidence="1" key="2">
    <citation type="submission" date="2021-01" db="EMBL/GenBank/DDBJ databases">
        <authorList>
            <person name="Schikora-Tamarit M.A."/>
        </authorList>
    </citation>
    <scope>NUCLEOTIDE SEQUENCE</scope>
    <source>
        <strain evidence="1">CBS6075</strain>
    </source>
</reference>
<dbReference type="GeneID" id="70238780"/>
<keyword evidence="2" id="KW-1185">Reference proteome</keyword>
<reference evidence="1" key="1">
    <citation type="journal article" date="2021" name="Open Biol.">
        <title>Shared evolutionary footprints suggest mitochondrial oxidative damage underlies multiple complex I losses in fungi.</title>
        <authorList>
            <person name="Schikora-Tamarit M.A."/>
            <person name="Marcet-Houben M."/>
            <person name="Nosek J."/>
            <person name="Gabaldon T."/>
        </authorList>
    </citation>
    <scope>NUCLEOTIDE SEQUENCE</scope>
    <source>
        <strain evidence="1">CBS6075</strain>
    </source>
</reference>
<name>A0A9P8NYI6_9ASCO</name>
<comment type="caution">
    <text evidence="1">The sequence shown here is derived from an EMBL/GenBank/DDBJ whole genome shotgun (WGS) entry which is preliminary data.</text>
</comment>
<accession>A0A9P8NYI6</accession>
<dbReference type="Proteomes" id="UP000769157">
    <property type="component" value="Unassembled WGS sequence"/>
</dbReference>
<dbReference type="EMBL" id="JAEUBE010000487">
    <property type="protein sequence ID" value="KAH3661409.1"/>
    <property type="molecule type" value="Genomic_DNA"/>
</dbReference>
<organism evidence="1 2">
    <name type="scientific">Ogataea philodendri</name>
    <dbReference type="NCBI Taxonomy" id="1378263"/>
    <lineage>
        <taxon>Eukaryota</taxon>
        <taxon>Fungi</taxon>
        <taxon>Dikarya</taxon>
        <taxon>Ascomycota</taxon>
        <taxon>Saccharomycotina</taxon>
        <taxon>Pichiomycetes</taxon>
        <taxon>Pichiales</taxon>
        <taxon>Pichiaceae</taxon>
        <taxon>Ogataea</taxon>
    </lineage>
</organism>